<sequence>MDPYAAGMQGGGYYIPQEDTSPLALEEKDGLRMSWGVWPSSRIEVTRIVVPVAGLYTPLRRIETMPAPLEYDPIRCNGCGGVLNPYCSVDFRSKVWTCPFCMNRNHFPPHYAENISEQNLPVELFQQYTTVEYELQVPVAGPPIFLLVVDTCLDDAELEHLKDSLQQVLQLLPETALVGLITFGTHVMVHELDSTGPSPPSHPPTLPPSLPASLPALLLDAVDVVLIPPHITCTHPDCARSYVFRGSKEYTPQRVQDLLNIAPPMRGQAPWMGQPGMAADPMGGRTPAFGRFLCTVADCSFTLEKILEDLQRDSWPVPSDQRPQRCTGVALSVATGLLESSFPRQGARVMLFAGGPPTVGPGTVVGRPKTEDIRSHTDLAKGTASHYKAAVKHYASLAERAVAASHVIDIFACSLDQVGMMEMKVCVEKTGGLMVLADTFSQASREKRGGRRERWEDERWGISVFKESLLRVFKRLPADIPKDGGHLQMGFAASLEVLTSREFKVAGAIGPCSSLRKVAPNVAETAIGEGGTNAWSMGGIDPAVTIAVYFEVTNAANNPLPPSKRRFIQFITQYQHASGRFRLRTTTYSGAWHNDSVDMGPVARSFDQEAACVLMTRIAVQRTESDEEGTVHDVLRWVDRSLIKLSSKFGSYRKDDPMSFAFPQEFVLYPQFMFHLRRSQFLQLFNSSPDESSYYRTILIRENVTNSLVMIQPSLLSYSFSAPPQPVMLDATSIRPDCILLLDTFFHVVVFHGETVAAWRAAGYQNTEEHVNFKNLLDSPQLDAQMTMTSRFPVPRFIVCDQHKSQARFLMAKLNPSITHHTGEVGMGQAMLTDDVSLRVFMEHLMKLAVQTP</sequence>
<evidence type="ECO:0000256" key="14">
    <source>
        <dbReference type="RuleBase" id="RU365030"/>
    </source>
</evidence>
<evidence type="ECO:0000256" key="3">
    <source>
        <dbReference type="ARBA" id="ARBA00021212"/>
    </source>
</evidence>
<dbReference type="Pfam" id="PF04810">
    <property type="entry name" value="zf-Sec23_Sec24"/>
    <property type="match status" value="1"/>
</dbReference>
<dbReference type="EMBL" id="SDOX01000010">
    <property type="protein sequence ID" value="TFJ85816.1"/>
    <property type="molecule type" value="Genomic_DNA"/>
</dbReference>
<dbReference type="PANTHER" id="PTHR11141">
    <property type="entry name" value="PROTEIN TRANSPORT PROTEIN SEC23"/>
    <property type="match status" value="1"/>
</dbReference>
<evidence type="ECO:0000256" key="5">
    <source>
        <dbReference type="ARBA" id="ARBA00022723"/>
    </source>
</evidence>
<evidence type="ECO:0000259" key="18">
    <source>
        <dbReference type="Pfam" id="PF04815"/>
    </source>
</evidence>
<dbReference type="GO" id="GO:0005789">
    <property type="term" value="C:endoplasmic reticulum membrane"/>
    <property type="evidence" value="ECO:0007669"/>
    <property type="project" value="UniProtKB-SubCell"/>
</dbReference>
<dbReference type="Proteomes" id="UP000355283">
    <property type="component" value="Unassembled WGS sequence"/>
</dbReference>
<dbReference type="SUPFAM" id="SSF53300">
    <property type="entry name" value="vWA-like"/>
    <property type="match status" value="2"/>
</dbReference>
<feature type="domain" description="Sec23/Sec24 helical" evidence="18">
    <location>
        <begin position="607"/>
        <end position="708"/>
    </location>
</feature>
<evidence type="ECO:0000256" key="12">
    <source>
        <dbReference type="ARBA" id="ARBA00023329"/>
    </source>
</evidence>
<evidence type="ECO:0000256" key="9">
    <source>
        <dbReference type="ARBA" id="ARBA00022927"/>
    </source>
</evidence>
<dbReference type="FunFam" id="1.20.120.730:FF:000005">
    <property type="entry name" value="Protein transport protein SEC23"/>
    <property type="match status" value="1"/>
</dbReference>
<feature type="domain" description="Sec23/Sec24 trunk" evidence="17">
    <location>
        <begin position="142"/>
        <end position="444"/>
    </location>
</feature>
<feature type="domain" description="Zinc finger Sec23/Sec24-type" evidence="16">
    <location>
        <begin position="73"/>
        <end position="111"/>
    </location>
</feature>
<dbReference type="OrthoDB" id="10256289at2759"/>
<dbReference type="AlphaFoldDB" id="A0A4D9D336"/>
<keyword evidence="10" id="KW-0333">Golgi apparatus</keyword>
<dbReference type="InterPro" id="IPR029006">
    <property type="entry name" value="ADF-H/Gelsolin-like_dom_sf"/>
</dbReference>
<dbReference type="SUPFAM" id="SSF82919">
    <property type="entry name" value="Zn-finger domain of Sec23/24"/>
    <property type="match status" value="1"/>
</dbReference>
<dbReference type="SUPFAM" id="SSF81995">
    <property type="entry name" value="beta-sandwich domain of Sec23/24"/>
    <property type="match status" value="1"/>
</dbReference>
<keyword evidence="11 14" id="KW-0472">Membrane</keyword>
<keyword evidence="6 14" id="KW-0256">Endoplasmic reticulum</keyword>
<name>A0A4D9D336_9STRA</name>
<dbReference type="Pfam" id="PF04811">
    <property type="entry name" value="Sec23_trunk"/>
    <property type="match status" value="1"/>
</dbReference>
<dbReference type="Gene3D" id="2.60.40.1670">
    <property type="entry name" value="beta-sandwich domain of Sec23/24"/>
    <property type="match status" value="1"/>
</dbReference>
<evidence type="ECO:0000256" key="6">
    <source>
        <dbReference type="ARBA" id="ARBA00022824"/>
    </source>
</evidence>
<keyword evidence="21" id="KW-1185">Reference proteome</keyword>
<dbReference type="SUPFAM" id="SSF81811">
    <property type="entry name" value="Helical domain of Sec23/24"/>
    <property type="match status" value="1"/>
</dbReference>
<dbReference type="Gene3D" id="3.40.50.410">
    <property type="entry name" value="von Willebrand factor, type A domain"/>
    <property type="match status" value="2"/>
</dbReference>
<organism evidence="20 21">
    <name type="scientific">Nannochloropsis salina CCMP1776</name>
    <dbReference type="NCBI Taxonomy" id="1027361"/>
    <lineage>
        <taxon>Eukaryota</taxon>
        <taxon>Sar</taxon>
        <taxon>Stramenopiles</taxon>
        <taxon>Ochrophyta</taxon>
        <taxon>Eustigmatophyceae</taxon>
        <taxon>Eustigmatales</taxon>
        <taxon>Monodopsidaceae</taxon>
        <taxon>Microchloropsis</taxon>
        <taxon>Microchloropsis salina</taxon>
    </lineage>
</organism>
<dbReference type="GO" id="GO:0090110">
    <property type="term" value="P:COPII-coated vesicle cargo loading"/>
    <property type="evidence" value="ECO:0007669"/>
    <property type="project" value="TreeGrafter"/>
</dbReference>
<dbReference type="Pfam" id="PF04815">
    <property type="entry name" value="Sec23_helical"/>
    <property type="match status" value="1"/>
</dbReference>
<keyword evidence="5 14" id="KW-0479">Metal-binding</keyword>
<dbReference type="GO" id="GO:0000139">
    <property type="term" value="C:Golgi membrane"/>
    <property type="evidence" value="ECO:0007669"/>
    <property type="project" value="UniProtKB-SubCell"/>
</dbReference>
<evidence type="ECO:0000313" key="21">
    <source>
        <dbReference type="Proteomes" id="UP000355283"/>
    </source>
</evidence>
<dbReference type="GO" id="GO:0005096">
    <property type="term" value="F:GTPase activator activity"/>
    <property type="evidence" value="ECO:0007669"/>
    <property type="project" value="TreeGrafter"/>
</dbReference>
<dbReference type="FunFam" id="3.40.20.10:FF:000041">
    <property type="entry name" value="Protein transport protein SEC23"/>
    <property type="match status" value="1"/>
</dbReference>
<dbReference type="GO" id="GO:0070971">
    <property type="term" value="C:endoplasmic reticulum exit site"/>
    <property type="evidence" value="ECO:0007669"/>
    <property type="project" value="TreeGrafter"/>
</dbReference>
<dbReference type="InterPro" id="IPR036175">
    <property type="entry name" value="Sec23/24_helical_dom_sf"/>
</dbReference>
<dbReference type="Gene3D" id="3.40.20.10">
    <property type="entry name" value="Severin"/>
    <property type="match status" value="1"/>
</dbReference>
<reference evidence="20 21" key="1">
    <citation type="submission" date="2019-01" db="EMBL/GenBank/DDBJ databases">
        <title>Nuclear Genome Assembly of the Microalgal Biofuel strain Nannochloropsis salina CCMP1776.</title>
        <authorList>
            <person name="Hovde B."/>
        </authorList>
    </citation>
    <scope>NUCLEOTIDE SEQUENCE [LARGE SCALE GENOMIC DNA]</scope>
    <source>
        <strain evidence="20 21">CCMP1776</strain>
    </source>
</reference>
<dbReference type="GO" id="GO:0006886">
    <property type="term" value="P:intracellular protein transport"/>
    <property type="evidence" value="ECO:0007669"/>
    <property type="project" value="InterPro"/>
</dbReference>
<keyword evidence="4 14" id="KW-0813">Transport</keyword>
<keyword evidence="9 14" id="KW-0653">Protein transport</keyword>
<evidence type="ECO:0000256" key="13">
    <source>
        <dbReference type="ARBA" id="ARBA00025471"/>
    </source>
</evidence>
<comment type="similarity">
    <text evidence="2 14">Belongs to the SEC23/SEC24 family. SEC23 subfamily.</text>
</comment>
<dbReference type="InterPro" id="IPR037550">
    <property type="entry name" value="Sec23_C"/>
</dbReference>
<evidence type="ECO:0000256" key="2">
    <source>
        <dbReference type="ARBA" id="ARBA00009210"/>
    </source>
</evidence>
<evidence type="ECO:0000256" key="4">
    <source>
        <dbReference type="ARBA" id="ARBA00022448"/>
    </source>
</evidence>
<evidence type="ECO:0000313" key="20">
    <source>
        <dbReference type="EMBL" id="TFJ85816.1"/>
    </source>
</evidence>
<evidence type="ECO:0000256" key="11">
    <source>
        <dbReference type="ARBA" id="ARBA00023136"/>
    </source>
</evidence>
<keyword evidence="12 14" id="KW-0968">Cytoplasmic vesicle</keyword>
<dbReference type="GO" id="GO:0030127">
    <property type="term" value="C:COPII vesicle coat"/>
    <property type="evidence" value="ECO:0007669"/>
    <property type="project" value="InterPro"/>
</dbReference>
<dbReference type="SUPFAM" id="SSF82754">
    <property type="entry name" value="C-terminal, gelsolin-like domain of Sec23/24"/>
    <property type="match status" value="1"/>
</dbReference>
<evidence type="ECO:0000259" key="17">
    <source>
        <dbReference type="Pfam" id="PF04811"/>
    </source>
</evidence>
<proteinExistence type="inferred from homology"/>
<keyword evidence="7 14" id="KW-0862">Zinc</keyword>
<protein>
    <recommendedName>
        <fullName evidence="3 14">Protein transport protein SEC23</fullName>
    </recommendedName>
</protein>
<dbReference type="Gene3D" id="2.30.30.380">
    <property type="entry name" value="Zn-finger domain of Sec23/24"/>
    <property type="match status" value="1"/>
</dbReference>
<keyword evidence="8 14" id="KW-0931">ER-Golgi transport</keyword>
<evidence type="ECO:0000256" key="1">
    <source>
        <dbReference type="ARBA" id="ARBA00004255"/>
    </source>
</evidence>
<gene>
    <name evidence="20" type="ORF">NSK_002636</name>
</gene>
<dbReference type="InterPro" id="IPR037364">
    <property type="entry name" value="Sec23"/>
</dbReference>
<evidence type="ECO:0000259" key="19">
    <source>
        <dbReference type="Pfam" id="PF08033"/>
    </source>
</evidence>
<dbReference type="InterPro" id="IPR006895">
    <property type="entry name" value="Znf_Sec23_Sec24"/>
</dbReference>
<accession>A0A4D9D336</accession>
<evidence type="ECO:0000256" key="10">
    <source>
        <dbReference type="ARBA" id="ARBA00023034"/>
    </source>
</evidence>
<dbReference type="InterPro" id="IPR006896">
    <property type="entry name" value="Sec23/24_trunk_dom"/>
</dbReference>
<dbReference type="PANTHER" id="PTHR11141:SF0">
    <property type="entry name" value="PROTEIN TRANSPORT PROTEIN SEC23"/>
    <property type="match status" value="1"/>
</dbReference>
<dbReference type="FunFam" id="2.30.30.380:FF:000001">
    <property type="entry name" value="Protein transport protein SEC23"/>
    <property type="match status" value="1"/>
</dbReference>
<dbReference type="InterPro" id="IPR036174">
    <property type="entry name" value="Znf_Sec23_Sec24_sf"/>
</dbReference>
<comment type="caution">
    <text evidence="20">The sequence shown here is derived from an EMBL/GenBank/DDBJ whole genome shotgun (WGS) entry which is preliminary data.</text>
</comment>
<feature type="domain" description="Sec23/Sec24 beta-sandwich" evidence="19">
    <location>
        <begin position="490"/>
        <end position="592"/>
    </location>
</feature>
<dbReference type="Pfam" id="PF08033">
    <property type="entry name" value="Sec23_BS"/>
    <property type="match status" value="1"/>
</dbReference>
<dbReference type="InterPro" id="IPR006900">
    <property type="entry name" value="Sec23/24_helical_dom"/>
</dbReference>
<dbReference type="Pfam" id="PF00626">
    <property type="entry name" value="Gelsolin"/>
    <property type="match status" value="1"/>
</dbReference>
<comment type="function">
    <text evidence="13 14">Component of the coat protein complex II (COPII) which promotes the formation of transport vesicles from the endoplasmic reticulum (ER). The coat has two main functions, the physical deformation of the endoplasmic reticulum membrane into vesicles and the selection of cargo molecules.</text>
</comment>
<evidence type="ECO:0000259" key="16">
    <source>
        <dbReference type="Pfam" id="PF04810"/>
    </source>
</evidence>
<dbReference type="Gene3D" id="1.20.120.730">
    <property type="entry name" value="Sec23/Sec24 helical domain"/>
    <property type="match status" value="1"/>
</dbReference>
<comment type="subcellular location">
    <subcellularLocation>
        <location evidence="14">Cytoplasmic vesicle</location>
        <location evidence="14">COPII-coated vesicle membrane</location>
        <topology evidence="14">Peripheral membrane protein</topology>
        <orientation evidence="14">Cytoplasmic side</orientation>
    </subcellularLocation>
    <subcellularLocation>
        <location evidence="14">Endoplasmic reticulum membrane</location>
        <topology evidence="14">Peripheral membrane protein</topology>
        <orientation evidence="14">Cytoplasmic side</orientation>
    </subcellularLocation>
    <subcellularLocation>
        <location evidence="1">Golgi apparatus membrane</location>
        <topology evidence="1">Peripheral membrane protein</topology>
        <orientation evidence="1">Cytoplasmic side</orientation>
    </subcellularLocation>
</comment>
<evidence type="ECO:0000256" key="7">
    <source>
        <dbReference type="ARBA" id="ARBA00022833"/>
    </source>
</evidence>
<keyword evidence="14" id="KW-0963">Cytoplasm</keyword>
<dbReference type="InterPro" id="IPR036465">
    <property type="entry name" value="vWFA_dom_sf"/>
</dbReference>
<dbReference type="InterPro" id="IPR007123">
    <property type="entry name" value="Gelsolin-like_dom"/>
</dbReference>
<dbReference type="InterPro" id="IPR012990">
    <property type="entry name" value="Beta-sandwich_Sec23_24"/>
</dbReference>
<evidence type="ECO:0000256" key="8">
    <source>
        <dbReference type="ARBA" id="ARBA00022892"/>
    </source>
</evidence>
<dbReference type="GO" id="GO:0008270">
    <property type="term" value="F:zinc ion binding"/>
    <property type="evidence" value="ECO:0007669"/>
    <property type="project" value="InterPro"/>
</dbReference>
<evidence type="ECO:0000259" key="15">
    <source>
        <dbReference type="Pfam" id="PF00626"/>
    </source>
</evidence>
<feature type="domain" description="Gelsolin-like" evidence="15">
    <location>
        <begin position="723"/>
        <end position="810"/>
    </location>
</feature>
<dbReference type="InterPro" id="IPR036180">
    <property type="entry name" value="Gelsolin-like_dom_sf"/>
</dbReference>
<dbReference type="CDD" id="cd11287">
    <property type="entry name" value="Sec23_C"/>
    <property type="match status" value="1"/>
</dbReference>